<organism evidence="11 12">
    <name type="scientific">Larkinella punicea</name>
    <dbReference type="NCBI Taxonomy" id="2315727"/>
    <lineage>
        <taxon>Bacteria</taxon>
        <taxon>Pseudomonadati</taxon>
        <taxon>Bacteroidota</taxon>
        <taxon>Cytophagia</taxon>
        <taxon>Cytophagales</taxon>
        <taxon>Spirosomataceae</taxon>
        <taxon>Larkinella</taxon>
    </lineage>
</organism>
<feature type="chain" id="PRO_5016728798" description="Outer membrane protein assembly factor BamA" evidence="9">
    <location>
        <begin position="34"/>
        <end position="881"/>
    </location>
</feature>
<feature type="domain" description="POTRA" evidence="10">
    <location>
        <begin position="400"/>
        <end position="474"/>
    </location>
</feature>
<protein>
    <recommendedName>
        <fullName evidence="8">Outer membrane protein assembly factor BamA</fullName>
    </recommendedName>
</protein>
<feature type="domain" description="POTRA" evidence="10">
    <location>
        <begin position="315"/>
        <end position="397"/>
    </location>
</feature>
<keyword evidence="3" id="KW-0812">Transmembrane</keyword>
<keyword evidence="6" id="KW-0472">Membrane</keyword>
<keyword evidence="7" id="KW-0998">Cell outer membrane</keyword>
<dbReference type="PIRSF" id="PIRSF006076">
    <property type="entry name" value="OM_assembly_OMP85"/>
    <property type="match status" value="1"/>
</dbReference>
<accession>A0A368JM50</accession>
<proteinExistence type="predicted"/>
<evidence type="ECO:0000256" key="8">
    <source>
        <dbReference type="NCBIfam" id="TIGR03303"/>
    </source>
</evidence>
<keyword evidence="4 9" id="KW-0732">Signal</keyword>
<dbReference type="Gene3D" id="2.40.160.50">
    <property type="entry name" value="membrane protein fhac: a member of the omp85/tpsb transporter family"/>
    <property type="match status" value="1"/>
</dbReference>
<dbReference type="EMBL" id="QOWE01000011">
    <property type="protein sequence ID" value="RCR68738.1"/>
    <property type="molecule type" value="Genomic_DNA"/>
</dbReference>
<evidence type="ECO:0000256" key="7">
    <source>
        <dbReference type="ARBA" id="ARBA00023237"/>
    </source>
</evidence>
<evidence type="ECO:0000256" key="5">
    <source>
        <dbReference type="ARBA" id="ARBA00022737"/>
    </source>
</evidence>
<evidence type="ECO:0000256" key="6">
    <source>
        <dbReference type="ARBA" id="ARBA00023136"/>
    </source>
</evidence>
<dbReference type="InterPro" id="IPR034746">
    <property type="entry name" value="POTRA"/>
</dbReference>
<dbReference type="GO" id="GO:0009279">
    <property type="term" value="C:cell outer membrane"/>
    <property type="evidence" value="ECO:0007669"/>
    <property type="project" value="UniProtKB-UniRule"/>
</dbReference>
<reference evidence="11 12" key="1">
    <citation type="submission" date="2018-07" db="EMBL/GenBank/DDBJ databases">
        <title>Genome analysis of Larkinella rosea.</title>
        <authorList>
            <person name="Zhou Z."/>
            <person name="Wang G."/>
        </authorList>
    </citation>
    <scope>NUCLEOTIDE SEQUENCE [LARGE SCALE GENOMIC DNA]</scope>
    <source>
        <strain evidence="12">zzj9</strain>
    </source>
</reference>
<dbReference type="Pfam" id="PF01103">
    <property type="entry name" value="Omp85"/>
    <property type="match status" value="1"/>
</dbReference>
<sequence>MKGTPTTLVFLSRKRFLAGVVSLTLFIALSAQAQVRPGFGGGRITTGQSPVSSTPSLIDLNYADPKEYEIEGLTVTGNKYLDPNSLLSLTGLKVGDKIRIPGEAINGAIKRLMGQGLLEDVEILATKVDGSQVTLNVSIKEQPRLYKVTFVGIKKSEQDALKDKIKLNLGRLISNTLIKNTQLSVKKYFVEKGYLNTKVKILSVPTDSTRNQATMRVSIDKGSKVKINNIEIRGRELVDESKIRMKMKGTKQMRFGRLFTPSKFVPKKFEEDKQKIVEFYNKEGYRDAAVTFDSVYAHDDRTVNIIMNIDEGQKYYVRTISWEGNYLYTDEQLTQVLGLKKGDVYSKEDIEKKKNGIPGSDLSSAYMDRGYLYFNAEDVIKSVEGDSLDIEFRIFEGKQATINRIILNGNTKTSDHVVLREIRTLPGQKFSKTDIIRTQRELSTLGYFDPEKIGINPVPQPDGTVDIEYTVEEKPSDQIELSGGWGGYVGFVGTLGLVFNNFSARNITNMKAWRPLPAGDGQKLALRFQANGRQFQTYSLTFTEPWLGGKRPNSFSVSLSRTVYRISDYNQLYTNPSAYGKNFLGSYGNTMISLGLGRRLRFPDDFFQLSNSLTYQRYELNNYDIFGIGLRDGTSNSITFNSTLARNSIDNPQFPRSGSSISLLATFTPPYSAFSNKTTNANVDVKDRYKWVEYHKWMFDASWFATVTGKLVLNARAHMGFLGRYNNRTVFSPFERFVLGGSGLAGTGQFALAQDIIGLRGYNDRDVYTGLNGVSPTPLERSQGGLAFSKYVMELRYPVSLNPSATIFVLTFLEAGNNWGSFKSYNPFDLKRSVGAGARIFMPAFGLIGIDYGYGFDRMPGSPTRVGPGGQFHFTIGQQIR</sequence>
<dbReference type="PROSITE" id="PS51779">
    <property type="entry name" value="POTRA"/>
    <property type="match status" value="3"/>
</dbReference>
<dbReference type="NCBIfam" id="TIGR03303">
    <property type="entry name" value="OM_YaeT"/>
    <property type="match status" value="1"/>
</dbReference>
<evidence type="ECO:0000256" key="1">
    <source>
        <dbReference type="ARBA" id="ARBA00004370"/>
    </source>
</evidence>
<dbReference type="InterPro" id="IPR023707">
    <property type="entry name" value="OM_assembly_BamA"/>
</dbReference>
<evidence type="ECO:0000256" key="9">
    <source>
        <dbReference type="SAM" id="SignalP"/>
    </source>
</evidence>
<dbReference type="AlphaFoldDB" id="A0A368JM50"/>
<dbReference type="PANTHER" id="PTHR12815:SF47">
    <property type="entry name" value="TRANSLOCATION AND ASSEMBLY MODULE SUBUNIT TAMA"/>
    <property type="match status" value="1"/>
</dbReference>
<gene>
    <name evidence="11" type="primary">bamA</name>
    <name evidence="11" type="ORF">DUE52_14750</name>
</gene>
<evidence type="ECO:0000256" key="4">
    <source>
        <dbReference type="ARBA" id="ARBA00022729"/>
    </source>
</evidence>
<feature type="domain" description="POTRA" evidence="10">
    <location>
        <begin position="68"/>
        <end position="142"/>
    </location>
</feature>
<keyword evidence="12" id="KW-1185">Reference proteome</keyword>
<comment type="caution">
    <text evidence="11">The sequence shown here is derived from an EMBL/GenBank/DDBJ whole genome shotgun (WGS) entry which is preliminary data.</text>
</comment>
<dbReference type="RefSeq" id="WP_114406789.1">
    <property type="nucleotide sequence ID" value="NZ_QOWE01000011.1"/>
</dbReference>
<dbReference type="Pfam" id="PF07244">
    <property type="entry name" value="POTRA"/>
    <property type="match status" value="4"/>
</dbReference>
<dbReference type="InterPro" id="IPR000184">
    <property type="entry name" value="Bac_surfAg_D15"/>
</dbReference>
<feature type="signal peptide" evidence="9">
    <location>
        <begin position="1"/>
        <end position="33"/>
    </location>
</feature>
<name>A0A368JM50_9BACT</name>
<keyword evidence="5" id="KW-0677">Repeat</keyword>
<dbReference type="InterPro" id="IPR039910">
    <property type="entry name" value="D15-like"/>
</dbReference>
<dbReference type="PANTHER" id="PTHR12815">
    <property type="entry name" value="SORTING AND ASSEMBLY MACHINERY SAMM50 PROTEIN FAMILY MEMBER"/>
    <property type="match status" value="1"/>
</dbReference>
<evidence type="ECO:0000256" key="2">
    <source>
        <dbReference type="ARBA" id="ARBA00022452"/>
    </source>
</evidence>
<evidence type="ECO:0000256" key="3">
    <source>
        <dbReference type="ARBA" id="ARBA00022692"/>
    </source>
</evidence>
<dbReference type="Proteomes" id="UP000253383">
    <property type="component" value="Unassembled WGS sequence"/>
</dbReference>
<dbReference type="Gene3D" id="3.10.20.310">
    <property type="entry name" value="membrane protein fhac"/>
    <property type="match status" value="5"/>
</dbReference>
<dbReference type="OrthoDB" id="9802086at2"/>
<keyword evidence="2" id="KW-1134">Transmembrane beta strand</keyword>
<dbReference type="InterPro" id="IPR010827">
    <property type="entry name" value="BamA/TamA_POTRA"/>
</dbReference>
<comment type="subcellular location">
    <subcellularLocation>
        <location evidence="1">Membrane</location>
    </subcellularLocation>
</comment>
<evidence type="ECO:0000259" key="10">
    <source>
        <dbReference type="PROSITE" id="PS51779"/>
    </source>
</evidence>
<dbReference type="GO" id="GO:0071709">
    <property type="term" value="P:membrane assembly"/>
    <property type="evidence" value="ECO:0007669"/>
    <property type="project" value="InterPro"/>
</dbReference>
<evidence type="ECO:0000313" key="11">
    <source>
        <dbReference type="EMBL" id="RCR68738.1"/>
    </source>
</evidence>
<evidence type="ECO:0000313" key="12">
    <source>
        <dbReference type="Proteomes" id="UP000253383"/>
    </source>
</evidence>